<dbReference type="SMART" id="SM00448">
    <property type="entry name" value="REC"/>
    <property type="match status" value="1"/>
</dbReference>
<dbReference type="GO" id="GO:0032993">
    <property type="term" value="C:protein-DNA complex"/>
    <property type="evidence" value="ECO:0007669"/>
    <property type="project" value="TreeGrafter"/>
</dbReference>
<dbReference type="SUPFAM" id="SSF52172">
    <property type="entry name" value="CheY-like"/>
    <property type="match status" value="1"/>
</dbReference>
<evidence type="ECO:0000259" key="6">
    <source>
        <dbReference type="PROSITE" id="PS50110"/>
    </source>
</evidence>
<dbReference type="GO" id="GO:0000156">
    <property type="term" value="F:phosphorelay response regulator activity"/>
    <property type="evidence" value="ECO:0007669"/>
    <property type="project" value="TreeGrafter"/>
</dbReference>
<reference evidence="8" key="1">
    <citation type="submission" date="2023-03" db="EMBL/GenBank/DDBJ databases">
        <title>Edaphobacter sp.</title>
        <authorList>
            <person name="Huber K.J."/>
            <person name="Papendorf J."/>
            <person name="Pilke C."/>
            <person name="Bunk B."/>
            <person name="Sproeer C."/>
            <person name="Pester M."/>
        </authorList>
    </citation>
    <scope>NUCLEOTIDE SEQUENCE</scope>
    <source>
        <strain evidence="8">DSM 110680</strain>
    </source>
</reference>
<dbReference type="InterPro" id="IPR001867">
    <property type="entry name" value="OmpR/PhoB-type_DNA-bd"/>
</dbReference>
<feature type="modified residue" description="4-aspartylphosphate" evidence="4">
    <location>
        <position position="76"/>
    </location>
</feature>
<name>A0AAU7DP22_9BACT</name>
<dbReference type="SMART" id="SM00862">
    <property type="entry name" value="Trans_reg_C"/>
    <property type="match status" value="1"/>
</dbReference>
<dbReference type="CDD" id="cd17574">
    <property type="entry name" value="REC_OmpR"/>
    <property type="match status" value="1"/>
</dbReference>
<evidence type="ECO:0000313" key="8">
    <source>
        <dbReference type="EMBL" id="XBH18815.1"/>
    </source>
</evidence>
<dbReference type="AlphaFoldDB" id="A0AAU7DP22"/>
<dbReference type="GO" id="GO:0005829">
    <property type="term" value="C:cytosol"/>
    <property type="evidence" value="ECO:0007669"/>
    <property type="project" value="TreeGrafter"/>
</dbReference>
<dbReference type="Pfam" id="PF00486">
    <property type="entry name" value="Trans_reg_C"/>
    <property type="match status" value="1"/>
</dbReference>
<keyword evidence="2" id="KW-0902">Two-component regulatory system</keyword>
<dbReference type="Gene3D" id="1.10.10.10">
    <property type="entry name" value="Winged helix-like DNA-binding domain superfamily/Winged helix DNA-binding domain"/>
    <property type="match status" value="1"/>
</dbReference>
<organism evidence="8">
    <name type="scientific">Telmatobacter sp. DSM 110680</name>
    <dbReference type="NCBI Taxonomy" id="3036704"/>
    <lineage>
        <taxon>Bacteria</taxon>
        <taxon>Pseudomonadati</taxon>
        <taxon>Acidobacteriota</taxon>
        <taxon>Terriglobia</taxon>
        <taxon>Terriglobales</taxon>
        <taxon>Acidobacteriaceae</taxon>
        <taxon>Telmatobacter</taxon>
    </lineage>
</organism>
<evidence type="ECO:0000256" key="5">
    <source>
        <dbReference type="PROSITE-ProRule" id="PRU01091"/>
    </source>
</evidence>
<dbReference type="InterPro" id="IPR011006">
    <property type="entry name" value="CheY-like_superfamily"/>
</dbReference>
<evidence type="ECO:0000256" key="1">
    <source>
        <dbReference type="ARBA" id="ARBA00022553"/>
    </source>
</evidence>
<evidence type="ECO:0000256" key="4">
    <source>
        <dbReference type="PROSITE-ProRule" id="PRU00169"/>
    </source>
</evidence>
<evidence type="ECO:0000256" key="2">
    <source>
        <dbReference type="ARBA" id="ARBA00023012"/>
    </source>
</evidence>
<dbReference type="Gene3D" id="6.10.250.690">
    <property type="match status" value="1"/>
</dbReference>
<dbReference type="Pfam" id="PF00072">
    <property type="entry name" value="Response_reg"/>
    <property type="match status" value="1"/>
</dbReference>
<dbReference type="PANTHER" id="PTHR48111:SF40">
    <property type="entry name" value="PHOSPHATE REGULON TRANSCRIPTIONAL REGULATORY PROTEIN PHOB"/>
    <property type="match status" value="1"/>
</dbReference>
<dbReference type="InterPro" id="IPR001789">
    <property type="entry name" value="Sig_transdc_resp-reg_receiver"/>
</dbReference>
<dbReference type="PANTHER" id="PTHR48111">
    <property type="entry name" value="REGULATOR OF RPOS"/>
    <property type="match status" value="1"/>
</dbReference>
<evidence type="ECO:0000256" key="3">
    <source>
        <dbReference type="ARBA" id="ARBA00023125"/>
    </source>
</evidence>
<dbReference type="PROSITE" id="PS51755">
    <property type="entry name" value="OMPR_PHOB"/>
    <property type="match status" value="1"/>
</dbReference>
<dbReference type="RefSeq" id="WP_348264033.1">
    <property type="nucleotide sequence ID" value="NZ_CP121196.1"/>
</dbReference>
<feature type="domain" description="OmpR/PhoB-type" evidence="7">
    <location>
        <begin position="150"/>
        <end position="249"/>
    </location>
</feature>
<protein>
    <submittedName>
        <fullName evidence="8">Response regulator transcription factor</fullName>
    </submittedName>
</protein>
<keyword evidence="3 5" id="KW-0238">DNA-binding</keyword>
<dbReference type="InterPro" id="IPR036388">
    <property type="entry name" value="WH-like_DNA-bd_sf"/>
</dbReference>
<dbReference type="PROSITE" id="PS50110">
    <property type="entry name" value="RESPONSE_REGULATORY"/>
    <property type="match status" value="1"/>
</dbReference>
<dbReference type="GO" id="GO:0000976">
    <property type="term" value="F:transcription cis-regulatory region binding"/>
    <property type="evidence" value="ECO:0007669"/>
    <property type="project" value="TreeGrafter"/>
</dbReference>
<keyword evidence="1 4" id="KW-0597">Phosphoprotein</keyword>
<dbReference type="InterPro" id="IPR039420">
    <property type="entry name" value="WalR-like"/>
</dbReference>
<proteinExistence type="predicted"/>
<dbReference type="EMBL" id="CP121196">
    <property type="protein sequence ID" value="XBH18815.1"/>
    <property type="molecule type" value="Genomic_DNA"/>
</dbReference>
<evidence type="ECO:0000259" key="7">
    <source>
        <dbReference type="PROSITE" id="PS51755"/>
    </source>
</evidence>
<dbReference type="Gene3D" id="3.40.50.2300">
    <property type="match status" value="1"/>
</dbReference>
<feature type="DNA-binding region" description="OmpR/PhoB-type" evidence="5">
    <location>
        <begin position="150"/>
        <end position="249"/>
    </location>
</feature>
<gene>
    <name evidence="8" type="ORF">P8935_05745</name>
</gene>
<accession>A0AAU7DP22</accession>
<dbReference type="CDD" id="cd00383">
    <property type="entry name" value="trans_reg_C"/>
    <property type="match status" value="1"/>
</dbReference>
<feature type="domain" description="Response regulatory" evidence="6">
    <location>
        <begin position="27"/>
        <end position="141"/>
    </location>
</feature>
<dbReference type="GO" id="GO:0006355">
    <property type="term" value="P:regulation of DNA-templated transcription"/>
    <property type="evidence" value="ECO:0007669"/>
    <property type="project" value="InterPro"/>
</dbReference>
<sequence length="249" mass="28235">MNRMMNIQELLLDDVGEAQAAKPELGTILVVEDDPRMQKVLKRIFMEESFSIAVAGDGKTGLELFRSHRPVAVVLDLILPQISGRELCQTMKSLSPETPVIVLSAITEVVDKVLLLELGADDYVTKPFSPRELMARVQAAIRRRKRPTQSAVYRFGECEIDFEKMTARRSGVAVVLTSHEFKLLRFFTENPERVLSRELLLNEVWGYNSYPTTRTVDNQILKLRQKLESDPANPTHLQTIYGAGYKFVP</sequence>